<feature type="transmembrane region" description="Helical" evidence="6">
    <location>
        <begin position="9"/>
        <end position="29"/>
    </location>
</feature>
<keyword evidence="3 6" id="KW-0812">Transmembrane</keyword>
<feature type="domain" description="Cardiolipin synthase N-terminal" evidence="7">
    <location>
        <begin position="20"/>
        <end position="60"/>
    </location>
</feature>
<reference evidence="9" key="1">
    <citation type="submission" date="2016-10" db="EMBL/GenBank/DDBJ databases">
        <authorList>
            <person name="Varghese N."/>
            <person name="Submissions S."/>
        </authorList>
    </citation>
    <scope>NUCLEOTIDE SEQUENCE [LARGE SCALE GENOMIC DNA]</scope>
    <source>
        <strain evidence="9">LP51</strain>
    </source>
</reference>
<keyword evidence="2" id="KW-1003">Cell membrane</keyword>
<comment type="subcellular location">
    <subcellularLocation>
        <location evidence="1">Cell membrane</location>
        <topology evidence="1">Multi-pass membrane protein</topology>
    </subcellularLocation>
</comment>
<evidence type="ECO:0000256" key="1">
    <source>
        <dbReference type="ARBA" id="ARBA00004651"/>
    </source>
</evidence>
<keyword evidence="5 6" id="KW-0472">Membrane</keyword>
<evidence type="ECO:0000259" key="7">
    <source>
        <dbReference type="Pfam" id="PF13396"/>
    </source>
</evidence>
<feature type="transmembrane region" description="Helical" evidence="6">
    <location>
        <begin position="41"/>
        <end position="62"/>
    </location>
</feature>
<gene>
    <name evidence="8" type="ORF">SAMN05421739_103478</name>
</gene>
<dbReference type="Pfam" id="PF13396">
    <property type="entry name" value="PLDc_N"/>
    <property type="match status" value="1"/>
</dbReference>
<accession>A0A1I2UG51</accession>
<evidence type="ECO:0000256" key="5">
    <source>
        <dbReference type="ARBA" id="ARBA00023136"/>
    </source>
</evidence>
<name>A0A1I2UG51_9BACT</name>
<dbReference type="RefSeq" id="WP_092101263.1">
    <property type="nucleotide sequence ID" value="NZ_FOOT01000003.1"/>
</dbReference>
<evidence type="ECO:0000313" key="9">
    <source>
        <dbReference type="Proteomes" id="UP000198724"/>
    </source>
</evidence>
<dbReference type="InterPro" id="IPR027379">
    <property type="entry name" value="CLS_N"/>
</dbReference>
<dbReference type="STRING" id="1436961.SAMN05421739_103478"/>
<keyword evidence="9" id="KW-1185">Reference proteome</keyword>
<evidence type="ECO:0000256" key="6">
    <source>
        <dbReference type="SAM" id="Phobius"/>
    </source>
</evidence>
<evidence type="ECO:0000313" key="8">
    <source>
        <dbReference type="EMBL" id="SFG74637.1"/>
    </source>
</evidence>
<evidence type="ECO:0000256" key="2">
    <source>
        <dbReference type="ARBA" id="ARBA00022475"/>
    </source>
</evidence>
<dbReference type="OrthoDB" id="853688at2"/>
<dbReference type="Proteomes" id="UP000198724">
    <property type="component" value="Unassembled WGS sequence"/>
</dbReference>
<dbReference type="EMBL" id="FOOT01000003">
    <property type="protein sequence ID" value="SFG74637.1"/>
    <property type="molecule type" value="Genomic_DNA"/>
</dbReference>
<dbReference type="GO" id="GO:0005886">
    <property type="term" value="C:plasma membrane"/>
    <property type="evidence" value="ECO:0007669"/>
    <property type="project" value="UniProtKB-SubCell"/>
</dbReference>
<sequence>MELFERNPAIFLLVSLNYLLVAAALYHLVFRSDYTLTQRLLWMAALWLLPGLGILSYWLVWYRRAGRL</sequence>
<keyword evidence="4 6" id="KW-1133">Transmembrane helix</keyword>
<dbReference type="AlphaFoldDB" id="A0A1I2UG51"/>
<protein>
    <submittedName>
        <fullName evidence="8">Phospholipase_D-nuclease N-terminal</fullName>
    </submittedName>
</protein>
<evidence type="ECO:0000256" key="4">
    <source>
        <dbReference type="ARBA" id="ARBA00022989"/>
    </source>
</evidence>
<evidence type="ECO:0000256" key="3">
    <source>
        <dbReference type="ARBA" id="ARBA00022692"/>
    </source>
</evidence>
<organism evidence="8 9">
    <name type="scientific">Pontibacter chinhatensis</name>
    <dbReference type="NCBI Taxonomy" id="1436961"/>
    <lineage>
        <taxon>Bacteria</taxon>
        <taxon>Pseudomonadati</taxon>
        <taxon>Bacteroidota</taxon>
        <taxon>Cytophagia</taxon>
        <taxon>Cytophagales</taxon>
        <taxon>Hymenobacteraceae</taxon>
        <taxon>Pontibacter</taxon>
    </lineage>
</organism>
<proteinExistence type="predicted"/>